<evidence type="ECO:0000256" key="9">
    <source>
        <dbReference type="HAMAP-Rule" id="MF_01838"/>
    </source>
</evidence>
<comment type="caution">
    <text evidence="13">The sequence shown here is derived from an EMBL/GenBank/DDBJ whole genome shotgun (WGS) entry which is preliminary data.</text>
</comment>
<dbReference type="EC" id="1.3.1.44" evidence="9"/>
<evidence type="ECO:0000256" key="6">
    <source>
        <dbReference type="ARBA" id="ARBA00023098"/>
    </source>
</evidence>
<evidence type="ECO:0000313" key="14">
    <source>
        <dbReference type="Proteomes" id="UP000823914"/>
    </source>
</evidence>
<keyword evidence="2 9" id="KW-0444">Lipid biosynthesis</keyword>
<dbReference type="GO" id="GO:0006633">
    <property type="term" value="P:fatty acid biosynthetic process"/>
    <property type="evidence" value="ECO:0007669"/>
    <property type="project" value="UniProtKB-UniRule"/>
</dbReference>
<feature type="binding site" evidence="9">
    <location>
        <begin position="52"/>
        <end position="57"/>
    </location>
    <ligand>
        <name>NAD(+)</name>
        <dbReference type="ChEBI" id="CHEBI:57540"/>
    </ligand>
</feature>
<dbReference type="InterPro" id="IPR010758">
    <property type="entry name" value="Trans-2-enoyl-CoA_reductase"/>
</dbReference>
<feature type="active site" description="Proton donor" evidence="9">
    <location>
        <position position="239"/>
    </location>
</feature>
<reference evidence="13" key="2">
    <citation type="submission" date="2021-04" db="EMBL/GenBank/DDBJ databases">
        <authorList>
            <person name="Gilroy R."/>
        </authorList>
    </citation>
    <scope>NUCLEOTIDE SEQUENCE</scope>
    <source>
        <strain evidence="13">Gambia15-2214</strain>
    </source>
</reference>
<feature type="domain" description="Trans-2-enoyl-CoA reductase-like NAD(P)H binding" evidence="12">
    <location>
        <begin position="2"/>
        <end position="84"/>
    </location>
</feature>
<sequence>MIVKPMIRNNICINAHPLGCAKDVESQIRFVKQKKNDRKHLSVGPKQVLIIGCSTGYGLASRITATFEYGASTMGVSFEKPATETKSGTPGWYNNQAFDRAAEKEGVFSLTLNMDAFSNQCREAVVEETKKHNMVFDLVIYSLASPVRTDPVTGTLYRSVLKPVDKPYTGLTLDMLTGKISQVTVQPAEPKEIAETIKVMGGEDWELWIICLQEAGVLAPHCKTIAYSYIGPEISKPIYRWGTIGQAKQDLEKAAYRITRYLQKSNNGSSVSQEETPHKSLTLIDKNRLDGYNSDITQQDRGAFVSVNKAIVTRSSAIIPIIPLYLSLLYKVMKAKGTHENAIQQIERLFTEKLYTEKPIPVDEKNRLRIDEYELDKEVQTEVHRRLELLTEENLSQLGDLEGYLQDFMINNGFQVEGVDYTADLSRMDDIGA</sequence>
<comment type="pathway">
    <text evidence="9">Lipid metabolism; fatty acid biosynthesis.</text>
</comment>
<dbReference type="InterPro" id="IPR050048">
    <property type="entry name" value="FabV-like_NADH_b"/>
</dbReference>
<keyword evidence="6 9" id="KW-0443">Lipid metabolism</keyword>
<evidence type="ECO:0000256" key="4">
    <source>
        <dbReference type="ARBA" id="ARBA00023002"/>
    </source>
</evidence>
<protein>
    <recommendedName>
        <fullName evidence="9">Trans-2-enoyl-CoA reductase [NADH]</fullName>
        <shortName evidence="9">TER</shortName>
        <ecNumber evidence="9">1.3.1.44</ecNumber>
    </recommendedName>
</protein>
<evidence type="ECO:0000259" key="10">
    <source>
        <dbReference type="Pfam" id="PF07055"/>
    </source>
</evidence>
<feature type="domain" description="Enoyl reductase FAD binding" evidence="10">
    <location>
        <begin position="362"/>
        <end position="424"/>
    </location>
</feature>
<dbReference type="InterPro" id="IPR024906">
    <property type="entry name" value="Eno_Rdtase_FAD-bd_dom"/>
</dbReference>
<evidence type="ECO:0000256" key="2">
    <source>
        <dbReference type="ARBA" id="ARBA00022516"/>
    </source>
</evidence>
<gene>
    <name evidence="9" type="primary">fabV</name>
    <name evidence="13" type="ORF">IAA16_07765</name>
</gene>
<evidence type="ECO:0000313" key="13">
    <source>
        <dbReference type="EMBL" id="MBU3850444.1"/>
    </source>
</evidence>
<dbReference type="AlphaFoldDB" id="A0A9E2NZU6"/>
<feature type="binding site" evidence="9">
    <location>
        <position position="248"/>
    </location>
    <ligand>
        <name>NAD(+)</name>
        <dbReference type="ChEBI" id="CHEBI:57540"/>
    </ligand>
</feature>
<comment type="similarity">
    <text evidence="9">Belongs to the TER reductase family.</text>
</comment>
<dbReference type="Proteomes" id="UP000823914">
    <property type="component" value="Unassembled WGS sequence"/>
</dbReference>
<dbReference type="EMBL" id="JAHLFV010000183">
    <property type="protein sequence ID" value="MBU3850444.1"/>
    <property type="molecule type" value="Genomic_DNA"/>
</dbReference>
<dbReference type="Gene3D" id="3.40.50.720">
    <property type="entry name" value="NAD(P)-binding Rossmann-like Domain"/>
    <property type="match status" value="2"/>
</dbReference>
<evidence type="ECO:0000256" key="3">
    <source>
        <dbReference type="ARBA" id="ARBA00022832"/>
    </source>
</evidence>
<comment type="subunit">
    <text evidence="1 9">Monomer.</text>
</comment>
<name>A0A9E2NZU6_9SPIR</name>
<feature type="domain" description="Trans-2-enoyl-CoA reductase catalytic" evidence="11">
    <location>
        <begin position="86"/>
        <end position="272"/>
    </location>
</feature>
<proteinExistence type="inferred from homology"/>
<dbReference type="GO" id="GO:0050343">
    <property type="term" value="F:trans-2-enoyl-CoA reductase (NADH) activity"/>
    <property type="evidence" value="ECO:0007669"/>
    <property type="project" value="UniProtKB-UniRule"/>
</dbReference>
<feature type="binding site" evidence="9">
    <location>
        <begin position="143"/>
        <end position="144"/>
    </location>
    <ligand>
        <name>NAD(+)</name>
        <dbReference type="ChEBI" id="CHEBI:57540"/>
    </ligand>
</feature>
<evidence type="ECO:0000256" key="8">
    <source>
        <dbReference type="ARBA" id="ARBA00048302"/>
    </source>
</evidence>
<keyword evidence="4 9" id="KW-0560">Oxidoreductase</keyword>
<evidence type="ECO:0000259" key="12">
    <source>
        <dbReference type="Pfam" id="PF12242"/>
    </source>
</evidence>
<dbReference type="PANTHER" id="PTHR37480">
    <property type="entry name" value="ENOYL-[ACYL-CARRIER-PROTEIN] REDUCTASE [NADH]"/>
    <property type="match status" value="1"/>
</dbReference>
<keyword evidence="7 9" id="KW-0275">Fatty acid biosynthesis</keyword>
<accession>A0A9E2NZU6</accession>
<dbReference type="Pfam" id="PF07055">
    <property type="entry name" value="Eno-Rase_FAD_bd"/>
    <property type="match status" value="1"/>
</dbReference>
<keyword evidence="3 9" id="KW-0276">Fatty acid metabolism</keyword>
<comment type="catalytic activity">
    <reaction evidence="8 9">
        <text>a 2,3-saturated acyl-CoA + NAD(+) = a (2E)-enoyl-CoA + NADH + H(+)</text>
        <dbReference type="Rhea" id="RHEA:18177"/>
        <dbReference type="ChEBI" id="CHEBI:15378"/>
        <dbReference type="ChEBI" id="CHEBI:57540"/>
        <dbReference type="ChEBI" id="CHEBI:57945"/>
        <dbReference type="ChEBI" id="CHEBI:58856"/>
        <dbReference type="ChEBI" id="CHEBI:65111"/>
        <dbReference type="EC" id="1.3.1.44"/>
    </reaction>
</comment>
<feature type="domain" description="Trans-2-enoyl-CoA reductase catalytic" evidence="11">
    <location>
        <begin position="294"/>
        <end position="355"/>
    </location>
</feature>
<dbReference type="GO" id="GO:0051287">
    <property type="term" value="F:NAD binding"/>
    <property type="evidence" value="ECO:0007669"/>
    <property type="project" value="UniProtKB-UniRule"/>
</dbReference>
<organism evidence="13 14">
    <name type="scientific">Candidatus Treponema excrementipullorum</name>
    <dbReference type="NCBI Taxonomy" id="2838768"/>
    <lineage>
        <taxon>Bacteria</taxon>
        <taxon>Pseudomonadati</taxon>
        <taxon>Spirochaetota</taxon>
        <taxon>Spirochaetia</taxon>
        <taxon>Spirochaetales</taxon>
        <taxon>Treponemataceae</taxon>
        <taxon>Treponema</taxon>
    </lineage>
</organism>
<dbReference type="GO" id="GO:0004318">
    <property type="term" value="F:enoyl-[acyl-carrier-protein] reductase (NADH) activity"/>
    <property type="evidence" value="ECO:0007669"/>
    <property type="project" value="TreeGrafter"/>
</dbReference>
<dbReference type="Pfam" id="PF12241">
    <property type="entry name" value="Enoyl_reductase"/>
    <property type="match status" value="2"/>
</dbReference>
<feature type="binding site" evidence="9">
    <location>
        <begin position="115"/>
        <end position="116"/>
    </location>
    <ligand>
        <name>NAD(+)</name>
        <dbReference type="ChEBI" id="CHEBI:57540"/>
    </ligand>
</feature>
<evidence type="ECO:0000256" key="5">
    <source>
        <dbReference type="ARBA" id="ARBA00023027"/>
    </source>
</evidence>
<evidence type="ECO:0000256" key="1">
    <source>
        <dbReference type="ARBA" id="ARBA00011245"/>
    </source>
</evidence>
<feature type="binding site" evidence="9">
    <location>
        <begin position="311"/>
        <end position="313"/>
    </location>
    <ligand>
        <name>NAD(+)</name>
        <dbReference type="ChEBI" id="CHEBI:57540"/>
    </ligand>
</feature>
<keyword evidence="5 9" id="KW-0520">NAD</keyword>
<feature type="binding site" evidence="9">
    <location>
        <position position="229"/>
    </location>
    <ligand>
        <name>substrate</name>
    </ligand>
</feature>
<dbReference type="Pfam" id="PF12242">
    <property type="entry name" value="Eno-Rase_NADH_b"/>
    <property type="match status" value="1"/>
</dbReference>
<dbReference type="HAMAP" id="MF_01838">
    <property type="entry name" value="FabV_reductase"/>
    <property type="match status" value="1"/>
</dbReference>
<comment type="function">
    <text evidence="9">Involved in the fatty acid synthesis (FAS II). Catalyzes the reduction of a carbon-carbon double bond in an enoyl moiety that is covalently linked to a coenzyme A (CoA).</text>
</comment>
<evidence type="ECO:0000259" key="11">
    <source>
        <dbReference type="Pfam" id="PF12241"/>
    </source>
</evidence>
<evidence type="ECO:0000256" key="7">
    <source>
        <dbReference type="ARBA" id="ARBA00023160"/>
    </source>
</evidence>
<dbReference type="PANTHER" id="PTHR37480:SF1">
    <property type="entry name" value="ENOYL-[ACYL-CARRIER-PROTEIN] REDUCTASE [NADH]"/>
    <property type="match status" value="1"/>
</dbReference>
<reference evidence="13" key="1">
    <citation type="journal article" date="2021" name="PeerJ">
        <title>Extensive microbial diversity within the chicken gut microbiome revealed by metagenomics and culture.</title>
        <authorList>
            <person name="Gilroy R."/>
            <person name="Ravi A."/>
            <person name="Getino M."/>
            <person name="Pursley I."/>
            <person name="Horton D.L."/>
            <person name="Alikhan N.F."/>
            <person name="Baker D."/>
            <person name="Gharbi K."/>
            <person name="Hall N."/>
            <person name="Watson M."/>
            <person name="Adriaenssens E.M."/>
            <person name="Foster-Nyarko E."/>
            <person name="Jarju S."/>
            <person name="Secka A."/>
            <person name="Antonio M."/>
            <person name="Oren A."/>
            <person name="Chaudhuri R.R."/>
            <person name="La Ragione R."/>
            <person name="Hildebrand F."/>
            <person name="Pallen M.J."/>
        </authorList>
    </citation>
    <scope>NUCLEOTIDE SEQUENCE</scope>
    <source>
        <strain evidence="13">Gambia15-2214</strain>
    </source>
</reference>
<feature type="binding site" evidence="9">
    <location>
        <begin position="78"/>
        <end position="79"/>
    </location>
    <ligand>
        <name>NAD(+)</name>
        <dbReference type="ChEBI" id="CHEBI:57540"/>
    </ligand>
</feature>
<dbReference type="InterPro" id="IPR024910">
    <property type="entry name" value="Enoyl-CoA_Rdtase_cat_dom"/>
</dbReference>
<feature type="site" description="Plays an important role in discriminating NADH against NADPH" evidence="9">
    <location>
        <position position="79"/>
    </location>
</feature>